<dbReference type="OrthoDB" id="409189at2759"/>
<organism evidence="2 3">
    <name type="scientific">Saprolegnia parasitica (strain CBS 223.65)</name>
    <dbReference type="NCBI Taxonomy" id="695850"/>
    <lineage>
        <taxon>Eukaryota</taxon>
        <taxon>Sar</taxon>
        <taxon>Stramenopiles</taxon>
        <taxon>Oomycota</taxon>
        <taxon>Saprolegniomycetes</taxon>
        <taxon>Saprolegniales</taxon>
        <taxon>Saprolegniaceae</taxon>
        <taxon>Saprolegnia</taxon>
    </lineage>
</organism>
<dbReference type="Pfam" id="PF00733">
    <property type="entry name" value="Asn_synthase"/>
    <property type="match status" value="1"/>
</dbReference>
<keyword evidence="3" id="KW-1185">Reference proteome</keyword>
<dbReference type="GeneID" id="24139406"/>
<proteinExistence type="predicted"/>
<feature type="domain" description="Asparagine synthetase" evidence="1">
    <location>
        <begin position="63"/>
        <end position="164"/>
    </location>
</feature>
<dbReference type="GO" id="GO:0006529">
    <property type="term" value="P:asparagine biosynthetic process"/>
    <property type="evidence" value="ECO:0007669"/>
    <property type="project" value="InterPro"/>
</dbReference>
<reference evidence="2 3" key="1">
    <citation type="journal article" date="2013" name="PLoS Genet.">
        <title>Distinctive expansion of potential virulence genes in the genome of the oomycete fish pathogen Saprolegnia parasitica.</title>
        <authorList>
            <person name="Jiang R.H."/>
            <person name="de Bruijn I."/>
            <person name="Haas B.J."/>
            <person name="Belmonte R."/>
            <person name="Lobach L."/>
            <person name="Christie J."/>
            <person name="van den Ackerveken G."/>
            <person name="Bottin A."/>
            <person name="Bulone V."/>
            <person name="Diaz-Moreno S.M."/>
            <person name="Dumas B."/>
            <person name="Fan L."/>
            <person name="Gaulin E."/>
            <person name="Govers F."/>
            <person name="Grenville-Briggs L.J."/>
            <person name="Horner N.R."/>
            <person name="Levin J.Z."/>
            <person name="Mammella M."/>
            <person name="Meijer H.J."/>
            <person name="Morris P."/>
            <person name="Nusbaum C."/>
            <person name="Oome S."/>
            <person name="Phillips A.J."/>
            <person name="van Rooyen D."/>
            <person name="Rzeszutek E."/>
            <person name="Saraiva M."/>
            <person name="Secombes C.J."/>
            <person name="Seidl M.F."/>
            <person name="Snel B."/>
            <person name="Stassen J.H."/>
            <person name="Sykes S."/>
            <person name="Tripathy S."/>
            <person name="van den Berg H."/>
            <person name="Vega-Arreguin J.C."/>
            <person name="Wawra S."/>
            <person name="Young S.K."/>
            <person name="Zeng Q."/>
            <person name="Dieguez-Uribeondo J."/>
            <person name="Russ C."/>
            <person name="Tyler B.M."/>
            <person name="van West P."/>
        </authorList>
    </citation>
    <scope>NUCLEOTIDE SEQUENCE [LARGE SCALE GENOMIC DNA]</scope>
    <source>
        <strain evidence="2 3">CBS 223.65</strain>
    </source>
</reference>
<dbReference type="GO" id="GO:0004066">
    <property type="term" value="F:asparagine synthase (glutamine-hydrolyzing) activity"/>
    <property type="evidence" value="ECO:0007669"/>
    <property type="project" value="InterPro"/>
</dbReference>
<dbReference type="Gene3D" id="3.40.50.620">
    <property type="entry name" value="HUPs"/>
    <property type="match status" value="1"/>
</dbReference>
<dbReference type="Proteomes" id="UP000030745">
    <property type="component" value="Unassembled WGS sequence"/>
</dbReference>
<dbReference type="AlphaFoldDB" id="A0A067BIQ0"/>
<dbReference type="InterPro" id="IPR014729">
    <property type="entry name" value="Rossmann-like_a/b/a_fold"/>
</dbReference>
<accession>A0A067BIQ0</accession>
<dbReference type="STRING" id="695850.A0A067BIQ0"/>
<evidence type="ECO:0000259" key="1">
    <source>
        <dbReference type="Pfam" id="PF00733"/>
    </source>
</evidence>
<protein>
    <recommendedName>
        <fullName evidence="1">Asparagine synthetase domain-containing protein</fullName>
    </recommendedName>
</protein>
<gene>
    <name evidence="2" type="ORF">SPRG_17878</name>
</gene>
<dbReference type="KEGG" id="spar:SPRG_17878"/>
<evidence type="ECO:0000313" key="2">
    <source>
        <dbReference type="EMBL" id="KDO16620.1"/>
    </source>
</evidence>
<name>A0A067BIQ0_SAPPC</name>
<dbReference type="VEuPathDB" id="FungiDB:SPRG_17878"/>
<sequence>MHLASQRKASLGKMVLEHPIAPVTLGAYVRALSPDERRLARDEWHPLHTALCLEMRVHLPNYLRVPFLDHPLTSYVNSLPPNVRLRVVDGTLVDKWVLREATKPFISDELYRRPKKPFLAPPCDMADDDVHWRFLRDTITQGAVAQLGWMDWGFVAATLDRFRTTSDRQAYNCLNSVAS</sequence>
<evidence type="ECO:0000313" key="3">
    <source>
        <dbReference type="Proteomes" id="UP000030745"/>
    </source>
</evidence>
<dbReference type="EMBL" id="KK584018">
    <property type="protein sequence ID" value="KDO16620.1"/>
    <property type="molecule type" value="Genomic_DNA"/>
</dbReference>
<dbReference type="InterPro" id="IPR001962">
    <property type="entry name" value="Asn_synthase"/>
</dbReference>
<dbReference type="SUPFAM" id="SSF52402">
    <property type="entry name" value="Adenine nucleotide alpha hydrolases-like"/>
    <property type="match status" value="1"/>
</dbReference>
<dbReference type="RefSeq" id="XP_012212673.1">
    <property type="nucleotide sequence ID" value="XM_012357283.1"/>
</dbReference>